<evidence type="ECO:0008006" key="4">
    <source>
        <dbReference type="Google" id="ProtNLM"/>
    </source>
</evidence>
<comment type="caution">
    <text evidence="2">The sequence shown here is derived from an EMBL/GenBank/DDBJ whole genome shotgun (WGS) entry which is preliminary data.</text>
</comment>
<proteinExistence type="predicted"/>
<dbReference type="EMBL" id="JAHWXT010000002">
    <property type="protein sequence ID" value="MCF0264349.1"/>
    <property type="molecule type" value="Genomic_DNA"/>
</dbReference>
<feature type="chain" id="PRO_5036450369" description="DUF1311 domain-containing protein" evidence="1">
    <location>
        <begin position="18"/>
        <end position="112"/>
    </location>
</feature>
<accession>A0A8X8GJA5</accession>
<feature type="signal peptide" evidence="1">
    <location>
        <begin position="1"/>
        <end position="17"/>
    </location>
</feature>
<evidence type="ECO:0000313" key="3">
    <source>
        <dbReference type="Proteomes" id="UP000887320"/>
    </source>
</evidence>
<reference evidence="2" key="1">
    <citation type="submission" date="2021-07" db="EMBL/GenBank/DDBJ databases">
        <authorList>
            <person name="Fernandez M."/>
            <person name="Pereira P."/>
            <person name="Torres Tejerizo G.A."/>
            <person name="Gonzalez P."/>
            <person name="Agostini E."/>
        </authorList>
    </citation>
    <scope>NUCLEOTIDE SEQUENCE</scope>
    <source>
        <strain evidence="2">SFC 500-1A</strain>
    </source>
</reference>
<keyword evidence="1" id="KW-0732">Signal</keyword>
<gene>
    <name evidence="2" type="ORF">KW868_07730</name>
</gene>
<dbReference type="Proteomes" id="UP000887320">
    <property type="component" value="Unassembled WGS sequence"/>
</dbReference>
<sequence>MKKFLLLTLLISGGTWAELPKSKSSCQIQAQQLKFARLVALSSLCDKDENSTYGKSLSALFLKNQNKCKVSREQIDPTDEQVMNAYDELIGLPIEQQRIRCRTADKQIKAHF</sequence>
<name>A0A8X8GJA5_ACIGI</name>
<protein>
    <recommendedName>
        <fullName evidence="4">DUF1311 domain-containing protein</fullName>
    </recommendedName>
</protein>
<evidence type="ECO:0000313" key="2">
    <source>
        <dbReference type="EMBL" id="MCF0264349.1"/>
    </source>
</evidence>
<dbReference type="AlphaFoldDB" id="A0A8X8GJA5"/>
<evidence type="ECO:0000256" key="1">
    <source>
        <dbReference type="SAM" id="SignalP"/>
    </source>
</evidence>
<dbReference type="RefSeq" id="WP_151957649.1">
    <property type="nucleotide sequence ID" value="NZ_BKVV01000070.1"/>
</dbReference>
<organism evidence="2 3">
    <name type="scientific">Acinetobacter guillouiae</name>
    <name type="common">Acinetobacter genomosp. 11</name>
    <dbReference type="NCBI Taxonomy" id="106649"/>
    <lineage>
        <taxon>Bacteria</taxon>
        <taxon>Pseudomonadati</taxon>
        <taxon>Pseudomonadota</taxon>
        <taxon>Gammaproteobacteria</taxon>
        <taxon>Moraxellales</taxon>
        <taxon>Moraxellaceae</taxon>
        <taxon>Acinetobacter</taxon>
    </lineage>
</organism>